<sequence length="153" mass="16948">MERRAGHRSSAERSNRASSREHRASSREQGSLRIRLSDNELRAAQLIQERFQLRSTVAALGFCLRTMAQMVEQGQLSEDILVAQLPQHTGPGRHDSGQQPKHQEPAVRPDPLARPAKQQSKPLNNDPLPNPASQADAFMTNDSTADLPQPEEG</sequence>
<feature type="compositionally biased region" description="Basic and acidic residues" evidence="1">
    <location>
        <begin position="1"/>
        <end position="26"/>
    </location>
</feature>
<evidence type="ECO:0000313" key="3">
    <source>
        <dbReference type="Proteomes" id="UP000035054"/>
    </source>
</evidence>
<feature type="region of interest" description="Disordered" evidence="1">
    <location>
        <begin position="1"/>
        <end position="31"/>
    </location>
</feature>
<accession>A0A6N3XBD7</accession>
<proteinExistence type="predicted"/>
<protein>
    <submittedName>
        <fullName evidence="2">Uncharacterized protein</fullName>
    </submittedName>
</protein>
<dbReference type="Proteomes" id="UP000035054">
    <property type="component" value="Unassembled WGS sequence"/>
</dbReference>
<gene>
    <name evidence="2" type="ORF">TH68_08490</name>
</gene>
<dbReference type="EMBL" id="JXUO01000278">
    <property type="protein sequence ID" value="KKZ11554.1"/>
    <property type="molecule type" value="Genomic_DNA"/>
</dbReference>
<comment type="caution">
    <text evidence="2">The sequence shown here is derived from an EMBL/GenBank/DDBJ whole genome shotgun (WGS) entry which is preliminary data.</text>
</comment>
<evidence type="ECO:0000256" key="1">
    <source>
        <dbReference type="SAM" id="MobiDB-lite"/>
    </source>
</evidence>
<reference evidence="2 3" key="1">
    <citation type="submission" date="2015-01" db="EMBL/GenBank/DDBJ databases">
        <title>Lifestyle Evolution in Cyanobacterial Symbionts of Sponges.</title>
        <authorList>
            <person name="Burgsdorf I."/>
            <person name="Slaby B.M."/>
            <person name="Handley K.M."/>
            <person name="Haber M."/>
            <person name="Blom J."/>
            <person name="Marshall C.W."/>
            <person name="Gilbert J.A."/>
            <person name="Hentschel U."/>
            <person name="Steindler L."/>
        </authorList>
    </citation>
    <scope>NUCLEOTIDE SEQUENCE [LARGE SCALE GENOMIC DNA]</scope>
    <source>
        <strain evidence="2">142</strain>
    </source>
</reference>
<feature type="region of interest" description="Disordered" evidence="1">
    <location>
        <begin position="84"/>
        <end position="153"/>
    </location>
</feature>
<name>A0A6N3XBD7_9SYNE</name>
<evidence type="ECO:0000313" key="2">
    <source>
        <dbReference type="EMBL" id="KKZ11554.1"/>
    </source>
</evidence>
<organism evidence="2 3">
    <name type="scientific">Candidatus Synechococcus spongiarum 142</name>
    <dbReference type="NCBI Taxonomy" id="1608213"/>
    <lineage>
        <taxon>Bacteria</taxon>
        <taxon>Bacillati</taxon>
        <taxon>Cyanobacteriota</taxon>
        <taxon>Cyanophyceae</taxon>
        <taxon>Synechococcales</taxon>
        <taxon>Synechococcaceae</taxon>
        <taxon>Synechococcus</taxon>
    </lineage>
</organism>
<feature type="compositionally biased region" description="Basic and acidic residues" evidence="1">
    <location>
        <begin position="92"/>
        <end position="107"/>
    </location>
</feature>
<dbReference type="AlphaFoldDB" id="A0A6N3XBD7"/>